<dbReference type="PROSITE" id="PS50088">
    <property type="entry name" value="ANK_REPEAT"/>
    <property type="match status" value="2"/>
</dbReference>
<dbReference type="PROSITE" id="PS50297">
    <property type="entry name" value="ANK_REP_REGION"/>
    <property type="match status" value="2"/>
</dbReference>
<keyword evidence="1" id="KW-0677">Repeat</keyword>
<dbReference type="OrthoDB" id="306540at2"/>
<evidence type="ECO:0000256" key="1">
    <source>
        <dbReference type="ARBA" id="ARBA00022737"/>
    </source>
</evidence>
<comment type="caution">
    <text evidence="4">The sequence shown here is derived from an EMBL/GenBank/DDBJ whole genome shotgun (WGS) entry which is preliminary data.</text>
</comment>
<keyword evidence="2 3" id="KW-0040">ANK repeat</keyword>
<dbReference type="Proteomes" id="UP000317422">
    <property type="component" value="Unassembled WGS sequence"/>
</dbReference>
<proteinExistence type="predicted"/>
<dbReference type="GO" id="GO:0085020">
    <property type="term" value="P:protein K6-linked ubiquitination"/>
    <property type="evidence" value="ECO:0007669"/>
    <property type="project" value="TreeGrafter"/>
</dbReference>
<evidence type="ECO:0000313" key="4">
    <source>
        <dbReference type="EMBL" id="TQN31705.1"/>
    </source>
</evidence>
<dbReference type="InterPro" id="IPR002110">
    <property type="entry name" value="Ankyrin_rpt"/>
</dbReference>
<dbReference type="SUPFAM" id="SSF48403">
    <property type="entry name" value="Ankyrin repeat"/>
    <property type="match status" value="1"/>
</dbReference>
<gene>
    <name evidence="4" type="ORF">FHX37_1625</name>
</gene>
<organism evidence="4 5">
    <name type="scientific">Haloactinospora alba</name>
    <dbReference type="NCBI Taxonomy" id="405555"/>
    <lineage>
        <taxon>Bacteria</taxon>
        <taxon>Bacillati</taxon>
        <taxon>Actinomycetota</taxon>
        <taxon>Actinomycetes</taxon>
        <taxon>Streptosporangiales</taxon>
        <taxon>Nocardiopsidaceae</taxon>
        <taxon>Haloactinospora</taxon>
    </lineage>
</organism>
<dbReference type="RefSeq" id="WP_141923244.1">
    <property type="nucleotide sequence ID" value="NZ_VFQC01000001.1"/>
</dbReference>
<dbReference type="AlphaFoldDB" id="A0A543NIN6"/>
<reference evidence="4 5" key="1">
    <citation type="submission" date="2019-06" db="EMBL/GenBank/DDBJ databases">
        <title>Sequencing the genomes of 1000 actinobacteria strains.</title>
        <authorList>
            <person name="Klenk H.-P."/>
        </authorList>
    </citation>
    <scope>NUCLEOTIDE SEQUENCE [LARGE SCALE GENOMIC DNA]</scope>
    <source>
        <strain evidence="4 5">DSM 45015</strain>
    </source>
</reference>
<name>A0A543NIN6_9ACTN</name>
<dbReference type="Gene3D" id="1.25.40.20">
    <property type="entry name" value="Ankyrin repeat-containing domain"/>
    <property type="match status" value="1"/>
</dbReference>
<dbReference type="GO" id="GO:0004842">
    <property type="term" value="F:ubiquitin-protein transferase activity"/>
    <property type="evidence" value="ECO:0007669"/>
    <property type="project" value="TreeGrafter"/>
</dbReference>
<dbReference type="InterPro" id="IPR036770">
    <property type="entry name" value="Ankyrin_rpt-contain_sf"/>
</dbReference>
<sequence length="141" mass="15133">MSDDDTTAEPQPHHDPEVIELAHKIFDLARNGDEETLRTYLDAGIPANLTNDKGDTLVMLAAYHGHAPTVTLLCEHGADVDRLNDRGQSPLAGAVFKGEDDVVTALVSHGADPGIGTPSAIDAARMFEKEHYLNQFASDDA</sequence>
<feature type="repeat" description="ANK" evidence="3">
    <location>
        <begin position="86"/>
        <end position="118"/>
    </location>
</feature>
<evidence type="ECO:0000313" key="5">
    <source>
        <dbReference type="Proteomes" id="UP000317422"/>
    </source>
</evidence>
<dbReference type="PANTHER" id="PTHR24171">
    <property type="entry name" value="ANKYRIN REPEAT DOMAIN-CONTAINING PROTEIN 39-RELATED"/>
    <property type="match status" value="1"/>
</dbReference>
<feature type="repeat" description="ANK" evidence="3">
    <location>
        <begin position="53"/>
        <end position="85"/>
    </location>
</feature>
<accession>A0A543NIN6</accession>
<evidence type="ECO:0000256" key="3">
    <source>
        <dbReference type="PROSITE-ProRule" id="PRU00023"/>
    </source>
</evidence>
<protein>
    <submittedName>
        <fullName evidence="4">Uncharacterized protein</fullName>
    </submittedName>
</protein>
<dbReference type="SMART" id="SM00248">
    <property type="entry name" value="ANK"/>
    <property type="match status" value="2"/>
</dbReference>
<evidence type="ECO:0000256" key="2">
    <source>
        <dbReference type="ARBA" id="ARBA00023043"/>
    </source>
</evidence>
<dbReference type="EMBL" id="VFQC01000001">
    <property type="protein sequence ID" value="TQN31705.1"/>
    <property type="molecule type" value="Genomic_DNA"/>
</dbReference>
<keyword evidence="5" id="KW-1185">Reference proteome</keyword>
<dbReference type="PANTHER" id="PTHR24171:SF8">
    <property type="entry name" value="BRCA1-ASSOCIATED RING DOMAIN PROTEIN 1"/>
    <property type="match status" value="1"/>
</dbReference>
<dbReference type="Pfam" id="PF12796">
    <property type="entry name" value="Ank_2"/>
    <property type="match status" value="1"/>
</dbReference>